<comment type="caution">
    <text evidence="2">The sequence shown here is derived from an EMBL/GenBank/DDBJ whole genome shotgun (WGS) entry which is preliminary data.</text>
</comment>
<feature type="transmembrane region" description="Helical" evidence="1">
    <location>
        <begin position="20"/>
        <end position="43"/>
    </location>
</feature>
<keyword evidence="1" id="KW-0812">Transmembrane</keyword>
<proteinExistence type="predicted"/>
<evidence type="ECO:0000313" key="2">
    <source>
        <dbReference type="EMBL" id="TWG18727.1"/>
    </source>
</evidence>
<dbReference type="AlphaFoldDB" id="A0A561W4F2"/>
<reference evidence="2 3" key="1">
    <citation type="submission" date="2019-06" db="EMBL/GenBank/DDBJ databases">
        <title>Sequencing the genomes of 1000 actinobacteria strains.</title>
        <authorList>
            <person name="Klenk H.-P."/>
        </authorList>
    </citation>
    <scope>NUCLEOTIDE SEQUENCE [LARGE SCALE GENOMIC DNA]</scope>
    <source>
        <strain evidence="2 3">DSM 45885</strain>
    </source>
</reference>
<keyword evidence="3" id="KW-1185">Reference proteome</keyword>
<evidence type="ECO:0000256" key="1">
    <source>
        <dbReference type="SAM" id="Phobius"/>
    </source>
</evidence>
<name>A0A561W4F2_9ACTN</name>
<keyword evidence="1" id="KW-0472">Membrane</keyword>
<keyword evidence="1" id="KW-1133">Transmembrane helix</keyword>
<dbReference type="RefSeq" id="WP_145782958.1">
    <property type="nucleotide sequence ID" value="NZ_JBEZJB010000049.1"/>
</dbReference>
<dbReference type="GeneID" id="300129603"/>
<dbReference type="Proteomes" id="UP000317685">
    <property type="component" value="Unassembled WGS sequence"/>
</dbReference>
<organism evidence="2 3">
    <name type="scientific">Micromonospora taraxaci</name>
    <dbReference type="NCBI Taxonomy" id="1316803"/>
    <lineage>
        <taxon>Bacteria</taxon>
        <taxon>Bacillati</taxon>
        <taxon>Actinomycetota</taxon>
        <taxon>Actinomycetes</taxon>
        <taxon>Micromonosporales</taxon>
        <taxon>Micromonosporaceae</taxon>
        <taxon>Micromonospora</taxon>
    </lineage>
</organism>
<protein>
    <submittedName>
        <fullName evidence="2">Uncharacterized protein DUF4878</fullName>
    </submittedName>
</protein>
<sequence length="150" mass="16448">MTYEPMMVARQKPNRTTRTVLIVVAAVLVVCCAVGACGGFWFYRSVKEAVEPARAATVAFLDDVQAGNYPGAYGRLCDEVRETMTLEEFARIQAAQLKISSYEIVGVNVSNYNGRVTATATVQAVQETTGAQFTQGMRLVKENGEWHVCQ</sequence>
<dbReference type="EMBL" id="VIWZ01000001">
    <property type="protein sequence ID" value="TWG18727.1"/>
    <property type="molecule type" value="Genomic_DNA"/>
</dbReference>
<gene>
    <name evidence="2" type="ORF">FHU34_114075</name>
</gene>
<evidence type="ECO:0000313" key="3">
    <source>
        <dbReference type="Proteomes" id="UP000317685"/>
    </source>
</evidence>
<dbReference type="OrthoDB" id="3218507at2"/>
<accession>A0A561W4F2</accession>